<dbReference type="Gene3D" id="3.40.50.720">
    <property type="entry name" value="NAD(P)-binding Rossmann-like Domain"/>
    <property type="match status" value="1"/>
</dbReference>
<name>A0A167P6H7_CALVF</name>
<dbReference type="STRING" id="1330018.A0A167P6H7"/>
<evidence type="ECO:0000259" key="4">
    <source>
        <dbReference type="SMART" id="SM00822"/>
    </source>
</evidence>
<dbReference type="InterPro" id="IPR057326">
    <property type="entry name" value="KR_dom"/>
</dbReference>
<evidence type="ECO:0000313" key="6">
    <source>
        <dbReference type="Proteomes" id="UP000076738"/>
    </source>
</evidence>
<evidence type="ECO:0000256" key="3">
    <source>
        <dbReference type="ARBA" id="ARBA00023002"/>
    </source>
</evidence>
<comment type="similarity">
    <text evidence="1">Belongs to the short-chain dehydrogenases/reductases (SDR) family.</text>
</comment>
<dbReference type="InterPro" id="IPR002347">
    <property type="entry name" value="SDR_fam"/>
</dbReference>
<keyword evidence="6" id="KW-1185">Reference proteome</keyword>
<dbReference type="PROSITE" id="PS00061">
    <property type="entry name" value="ADH_SHORT"/>
    <property type="match status" value="1"/>
</dbReference>
<dbReference type="FunFam" id="3.40.50.720:FF:000084">
    <property type="entry name" value="Short-chain dehydrogenase reductase"/>
    <property type="match status" value="1"/>
</dbReference>
<dbReference type="OrthoDB" id="294295at2759"/>
<feature type="domain" description="Ketoreductase" evidence="4">
    <location>
        <begin position="22"/>
        <end position="191"/>
    </location>
</feature>
<keyword evidence="3" id="KW-0560">Oxidoreductase</keyword>
<dbReference type="InterPro" id="IPR036291">
    <property type="entry name" value="NAD(P)-bd_dom_sf"/>
</dbReference>
<gene>
    <name evidence="5" type="ORF">CALVIDRAFT_535106</name>
</gene>
<dbReference type="Proteomes" id="UP000076738">
    <property type="component" value="Unassembled WGS sequence"/>
</dbReference>
<evidence type="ECO:0000256" key="2">
    <source>
        <dbReference type="ARBA" id="ARBA00022857"/>
    </source>
</evidence>
<organism evidence="5 6">
    <name type="scientific">Calocera viscosa (strain TUFC12733)</name>
    <dbReference type="NCBI Taxonomy" id="1330018"/>
    <lineage>
        <taxon>Eukaryota</taxon>
        <taxon>Fungi</taxon>
        <taxon>Dikarya</taxon>
        <taxon>Basidiomycota</taxon>
        <taxon>Agaricomycotina</taxon>
        <taxon>Dacrymycetes</taxon>
        <taxon>Dacrymycetales</taxon>
        <taxon>Dacrymycetaceae</taxon>
        <taxon>Calocera</taxon>
    </lineage>
</organism>
<dbReference type="PANTHER" id="PTHR42760">
    <property type="entry name" value="SHORT-CHAIN DEHYDROGENASES/REDUCTASES FAMILY MEMBER"/>
    <property type="match status" value="1"/>
</dbReference>
<dbReference type="EMBL" id="KV417275">
    <property type="protein sequence ID" value="KZO98464.1"/>
    <property type="molecule type" value="Genomic_DNA"/>
</dbReference>
<dbReference type="GO" id="GO:0016616">
    <property type="term" value="F:oxidoreductase activity, acting on the CH-OH group of donors, NAD or NADP as acceptor"/>
    <property type="evidence" value="ECO:0007669"/>
    <property type="project" value="TreeGrafter"/>
</dbReference>
<evidence type="ECO:0000256" key="1">
    <source>
        <dbReference type="ARBA" id="ARBA00006484"/>
    </source>
</evidence>
<dbReference type="PRINTS" id="PR00080">
    <property type="entry name" value="SDRFAMILY"/>
</dbReference>
<evidence type="ECO:0000313" key="5">
    <source>
        <dbReference type="EMBL" id="KZO98464.1"/>
    </source>
</evidence>
<dbReference type="Pfam" id="PF13561">
    <property type="entry name" value="adh_short_C2"/>
    <property type="match status" value="1"/>
</dbReference>
<protein>
    <submittedName>
        <fullName evidence="5">NAD(P)-binding protein</fullName>
    </submittedName>
</protein>
<dbReference type="PANTHER" id="PTHR42760:SF5">
    <property type="entry name" value="2-DEHYDRO-3-DEOXY-D-GLUCONATE 5-DEHYDROGENASE"/>
    <property type="match status" value="1"/>
</dbReference>
<sequence length="265" mass="28204">MADICEPTPNVPVGQLFSLKGQVALVTGGTRGIGEACALALAQAGADICLAQRDVTRFNVRDAIRATGVKCEIVPCDLVDLGAVRTLFERALEVMGGEIHILFNCGGMQHRAPATEFPEEKWDEVIDVNLKSLFLLSQAAGRHMVPRRRGKIINIASLTTFIGGVNIPAYASSKGAVGQLTKALSNEWAKHNVQVNAIAPGYIATEINADLRADGDQYRQLTERIPAGRWGSPADFAGPTVFLASAASQYVSGEVMVVDGGFLGR</sequence>
<dbReference type="InterPro" id="IPR020904">
    <property type="entry name" value="Sc_DH/Rdtase_CS"/>
</dbReference>
<proteinExistence type="inferred from homology"/>
<reference evidence="5 6" key="1">
    <citation type="journal article" date="2016" name="Mol. Biol. Evol.">
        <title>Comparative Genomics of Early-Diverging Mushroom-Forming Fungi Provides Insights into the Origins of Lignocellulose Decay Capabilities.</title>
        <authorList>
            <person name="Nagy L.G."/>
            <person name="Riley R."/>
            <person name="Tritt A."/>
            <person name="Adam C."/>
            <person name="Daum C."/>
            <person name="Floudas D."/>
            <person name="Sun H."/>
            <person name="Yadav J.S."/>
            <person name="Pangilinan J."/>
            <person name="Larsson K.H."/>
            <person name="Matsuura K."/>
            <person name="Barry K."/>
            <person name="Labutti K."/>
            <person name="Kuo R."/>
            <person name="Ohm R.A."/>
            <person name="Bhattacharya S.S."/>
            <person name="Shirouzu T."/>
            <person name="Yoshinaga Y."/>
            <person name="Martin F.M."/>
            <person name="Grigoriev I.V."/>
            <person name="Hibbett D.S."/>
        </authorList>
    </citation>
    <scope>NUCLEOTIDE SEQUENCE [LARGE SCALE GENOMIC DNA]</scope>
    <source>
        <strain evidence="5 6">TUFC12733</strain>
    </source>
</reference>
<dbReference type="PRINTS" id="PR00081">
    <property type="entry name" value="GDHRDH"/>
</dbReference>
<dbReference type="AlphaFoldDB" id="A0A167P6H7"/>
<keyword evidence="2" id="KW-0521">NADP</keyword>
<accession>A0A167P6H7</accession>
<dbReference type="SUPFAM" id="SSF51735">
    <property type="entry name" value="NAD(P)-binding Rossmann-fold domains"/>
    <property type="match status" value="1"/>
</dbReference>
<dbReference type="SMART" id="SM00822">
    <property type="entry name" value="PKS_KR"/>
    <property type="match status" value="1"/>
</dbReference>